<protein>
    <submittedName>
        <fullName evidence="2">(rape) hypothetical protein</fullName>
    </submittedName>
</protein>
<sequence length="150" mass="15751">VTSPQSSSEKDTAPVGAAIGLLAETESEIEEAKNKAASKSSSVPPVVPSPPPATSSPAPVISQFPFPVLLSRIANVYGSGRSILSYIRRRWVISPLLFLSYGTLTFPSNLALLERAARCLVIANEQQQNGSVSGEITTTSSEPSNSAFGF</sequence>
<dbReference type="EMBL" id="HG994369">
    <property type="protein sequence ID" value="CAF1927533.1"/>
    <property type="molecule type" value="Genomic_DNA"/>
</dbReference>
<reference evidence="2" key="1">
    <citation type="submission" date="2021-01" db="EMBL/GenBank/DDBJ databases">
        <authorList>
            <consortium name="Genoscope - CEA"/>
            <person name="William W."/>
        </authorList>
    </citation>
    <scope>NUCLEOTIDE SEQUENCE</scope>
</reference>
<evidence type="ECO:0000256" key="1">
    <source>
        <dbReference type="SAM" id="MobiDB-lite"/>
    </source>
</evidence>
<dbReference type="AlphaFoldDB" id="A0A816KWQ2"/>
<proteinExistence type="predicted"/>
<gene>
    <name evidence="2" type="ORF">DARMORV10_C05P20430.1</name>
</gene>
<dbReference type="Proteomes" id="UP001295469">
    <property type="component" value="Chromosome C05"/>
</dbReference>
<evidence type="ECO:0000313" key="2">
    <source>
        <dbReference type="EMBL" id="CAF1927533.1"/>
    </source>
</evidence>
<feature type="region of interest" description="Disordered" evidence="1">
    <location>
        <begin position="131"/>
        <end position="150"/>
    </location>
</feature>
<feature type="compositionally biased region" description="Pro residues" evidence="1">
    <location>
        <begin position="45"/>
        <end position="54"/>
    </location>
</feature>
<name>A0A816KWQ2_BRANA</name>
<feature type="non-terminal residue" evidence="2">
    <location>
        <position position="1"/>
    </location>
</feature>
<feature type="region of interest" description="Disordered" evidence="1">
    <location>
        <begin position="30"/>
        <end position="56"/>
    </location>
</feature>
<accession>A0A816KWQ2</accession>
<organism evidence="2">
    <name type="scientific">Brassica napus</name>
    <name type="common">Rape</name>
    <dbReference type="NCBI Taxonomy" id="3708"/>
    <lineage>
        <taxon>Eukaryota</taxon>
        <taxon>Viridiplantae</taxon>
        <taxon>Streptophyta</taxon>
        <taxon>Embryophyta</taxon>
        <taxon>Tracheophyta</taxon>
        <taxon>Spermatophyta</taxon>
        <taxon>Magnoliopsida</taxon>
        <taxon>eudicotyledons</taxon>
        <taxon>Gunneridae</taxon>
        <taxon>Pentapetalae</taxon>
        <taxon>rosids</taxon>
        <taxon>malvids</taxon>
        <taxon>Brassicales</taxon>
        <taxon>Brassicaceae</taxon>
        <taxon>Brassiceae</taxon>
        <taxon>Brassica</taxon>
    </lineage>
</organism>